<protein>
    <recommendedName>
        <fullName evidence="2">EF-hand domain-containing protein</fullName>
    </recommendedName>
</protein>
<dbReference type="PROSITE" id="PS00018">
    <property type="entry name" value="EF_HAND_1"/>
    <property type="match status" value="1"/>
</dbReference>
<keyword evidence="1" id="KW-0106">Calcium</keyword>
<reference evidence="4" key="1">
    <citation type="submission" date="2011-05" db="EMBL/GenBank/DDBJ databases">
        <authorList>
            <person name="Richards S.R."/>
            <person name="Qu J."/>
            <person name="Jiang H."/>
            <person name="Jhangiani S.N."/>
            <person name="Agravi P."/>
            <person name="Goodspeed R."/>
            <person name="Gross S."/>
            <person name="Mandapat C."/>
            <person name="Jackson L."/>
            <person name="Mathew T."/>
            <person name="Pu L."/>
            <person name="Thornton R."/>
            <person name="Saada N."/>
            <person name="Wilczek-Boney K.B."/>
            <person name="Lee S."/>
            <person name="Kovar C."/>
            <person name="Wu Y."/>
            <person name="Scherer S.E."/>
            <person name="Worley K.C."/>
            <person name="Muzny D.M."/>
            <person name="Gibbs R."/>
        </authorList>
    </citation>
    <scope>NUCLEOTIDE SEQUENCE</scope>
    <source>
        <strain evidence="4">Brora</strain>
    </source>
</reference>
<dbReference type="EnsemblMetazoa" id="SMAR014536-RA">
    <property type="protein sequence ID" value="SMAR014536-PA"/>
    <property type="gene ID" value="SMAR014536"/>
</dbReference>
<dbReference type="InterPro" id="IPR011992">
    <property type="entry name" value="EF-hand-dom_pair"/>
</dbReference>
<keyword evidence="4" id="KW-1185">Reference proteome</keyword>
<evidence type="ECO:0000259" key="2">
    <source>
        <dbReference type="PROSITE" id="PS50222"/>
    </source>
</evidence>
<dbReference type="Pfam" id="PF00036">
    <property type="entry name" value="EF-hand_1"/>
    <property type="match status" value="1"/>
</dbReference>
<sequence>FFTDRVFRVFDRDGSGSVSLEEFLDSI</sequence>
<evidence type="ECO:0000313" key="4">
    <source>
        <dbReference type="Proteomes" id="UP000014500"/>
    </source>
</evidence>
<dbReference type="Gene3D" id="1.10.238.10">
    <property type="entry name" value="EF-hand"/>
    <property type="match status" value="1"/>
</dbReference>
<dbReference type="PROSITE" id="PS50222">
    <property type="entry name" value="EF_HAND_2"/>
    <property type="match status" value="1"/>
</dbReference>
<name>T1JL06_STRMM</name>
<dbReference type="Proteomes" id="UP000014500">
    <property type="component" value="Unassembled WGS sequence"/>
</dbReference>
<dbReference type="InterPro" id="IPR018247">
    <property type="entry name" value="EF_Hand_1_Ca_BS"/>
</dbReference>
<dbReference type="HOGENOM" id="CLU_3416464_0_0_1"/>
<accession>T1JL06</accession>
<reference evidence="3" key="2">
    <citation type="submission" date="2015-02" db="UniProtKB">
        <authorList>
            <consortium name="EnsemblMetazoa"/>
        </authorList>
    </citation>
    <scope>IDENTIFICATION</scope>
</reference>
<proteinExistence type="predicted"/>
<dbReference type="InterPro" id="IPR002048">
    <property type="entry name" value="EF_hand_dom"/>
</dbReference>
<feature type="domain" description="EF-hand" evidence="2">
    <location>
        <begin position="1"/>
        <end position="27"/>
    </location>
</feature>
<organism evidence="3 4">
    <name type="scientific">Strigamia maritima</name>
    <name type="common">European centipede</name>
    <name type="synonym">Geophilus maritimus</name>
    <dbReference type="NCBI Taxonomy" id="126957"/>
    <lineage>
        <taxon>Eukaryota</taxon>
        <taxon>Metazoa</taxon>
        <taxon>Ecdysozoa</taxon>
        <taxon>Arthropoda</taxon>
        <taxon>Myriapoda</taxon>
        <taxon>Chilopoda</taxon>
        <taxon>Pleurostigmophora</taxon>
        <taxon>Geophilomorpha</taxon>
        <taxon>Linotaeniidae</taxon>
        <taxon>Strigamia</taxon>
    </lineage>
</organism>
<dbReference type="GO" id="GO:0005509">
    <property type="term" value="F:calcium ion binding"/>
    <property type="evidence" value="ECO:0007669"/>
    <property type="project" value="InterPro"/>
</dbReference>
<evidence type="ECO:0000256" key="1">
    <source>
        <dbReference type="ARBA" id="ARBA00022837"/>
    </source>
</evidence>
<dbReference type="AlphaFoldDB" id="T1JL06"/>
<dbReference type="EMBL" id="JH431835">
    <property type="status" value="NOT_ANNOTATED_CDS"/>
    <property type="molecule type" value="Genomic_DNA"/>
</dbReference>
<evidence type="ECO:0000313" key="3">
    <source>
        <dbReference type="EnsemblMetazoa" id="SMAR014536-PA"/>
    </source>
</evidence>
<dbReference type="SUPFAM" id="SSF47473">
    <property type="entry name" value="EF-hand"/>
    <property type="match status" value="1"/>
</dbReference>